<accession>A0A7W7LUX5</accession>
<protein>
    <recommendedName>
        <fullName evidence="3">LRV domain-containing protein</fullName>
    </recommendedName>
</protein>
<keyword evidence="2" id="KW-1185">Reference proteome</keyword>
<evidence type="ECO:0000313" key="1">
    <source>
        <dbReference type="EMBL" id="MBB4896963.1"/>
    </source>
</evidence>
<name>A0A7W7LUX5_9ACTN</name>
<comment type="caution">
    <text evidence="1">The sequence shown here is derived from an EMBL/GenBank/DDBJ whole genome shotgun (WGS) entry which is preliminary data.</text>
</comment>
<sequence length="501" mass="54980">MPSSSLTDLWFRGVAANPAAPSGVLLRLLHPAARTAWRVLCEERVLPSDVVDAVIAHPERSVRRAFARNRHADPAQRSRLVDDPDAFVRADLASGLHPRPGRVRALPEDVIETFLTRQDDGDHPQPVTADEIRQELAVSGQIPTSFRRGMRAHQNPELRVQAAGWWLWLTPGQRDALLTDPEAVVRDAAREQSRLLDPAAMEAELAEADCHHRSLLLVDYAVSRTVAEACLTDGRDLWSLAHSRHTPADVVARLSRHPDPRVRERVAGRADLDPLLLEELAEDPDDTVRTRARVHPLPRTWAERQAIDRVVGRTAEDVGPVAEMTVEPDVRRYSRCAVSTRPLLRRVAAACAGLPRELTRRLGGDPDPQVRYLLACNHPLAPAGTVLDAFIAAPRQRPHLLTLSRLPRTGLQHLLDHEDPDVRGLAAADPALDRPPVHLLTDADAGVRRAAVASPLLPLDLVARLLDDPGTAEGAAADPGLPAERLHELLDRAGLSHTTGR</sequence>
<evidence type="ECO:0008006" key="3">
    <source>
        <dbReference type="Google" id="ProtNLM"/>
    </source>
</evidence>
<evidence type="ECO:0000313" key="2">
    <source>
        <dbReference type="Proteomes" id="UP000579523"/>
    </source>
</evidence>
<gene>
    <name evidence="1" type="ORF">FHS37_000990</name>
</gene>
<organism evidence="1 2">
    <name type="scientific">Streptomyces griseomycini</name>
    <dbReference type="NCBI Taxonomy" id="66895"/>
    <lineage>
        <taxon>Bacteria</taxon>
        <taxon>Bacillati</taxon>
        <taxon>Actinomycetota</taxon>
        <taxon>Actinomycetes</taxon>
        <taxon>Kitasatosporales</taxon>
        <taxon>Streptomycetaceae</taxon>
        <taxon>Streptomyces</taxon>
    </lineage>
</organism>
<dbReference type="AlphaFoldDB" id="A0A7W7LUX5"/>
<reference evidence="1 2" key="1">
    <citation type="submission" date="2020-08" db="EMBL/GenBank/DDBJ databases">
        <title>Genomic Encyclopedia of Type Strains, Phase III (KMG-III): the genomes of soil and plant-associated and newly described type strains.</title>
        <authorList>
            <person name="Whitman W."/>
        </authorList>
    </citation>
    <scope>NUCLEOTIDE SEQUENCE [LARGE SCALE GENOMIC DNA]</scope>
    <source>
        <strain evidence="1 2">CECT 3273</strain>
    </source>
</reference>
<proteinExistence type="predicted"/>
<dbReference type="Proteomes" id="UP000579523">
    <property type="component" value="Unassembled WGS sequence"/>
</dbReference>
<dbReference type="Gene3D" id="1.25.10.10">
    <property type="entry name" value="Leucine-rich Repeat Variant"/>
    <property type="match status" value="2"/>
</dbReference>
<dbReference type="EMBL" id="JACHJI010000002">
    <property type="protein sequence ID" value="MBB4896963.1"/>
    <property type="molecule type" value="Genomic_DNA"/>
</dbReference>
<dbReference type="RefSeq" id="WP_184817802.1">
    <property type="nucleotide sequence ID" value="NZ_BMTK01000011.1"/>
</dbReference>
<dbReference type="InterPro" id="IPR011989">
    <property type="entry name" value="ARM-like"/>
</dbReference>